<dbReference type="AlphaFoldDB" id="A0A1Y2SRT7"/>
<keyword evidence="1" id="KW-0472">Membrane</keyword>
<organism evidence="2 3">
    <name type="scientific">Xenorhabdus beddingii</name>
    <dbReference type="NCBI Taxonomy" id="40578"/>
    <lineage>
        <taxon>Bacteria</taxon>
        <taxon>Pseudomonadati</taxon>
        <taxon>Pseudomonadota</taxon>
        <taxon>Gammaproteobacteria</taxon>
        <taxon>Enterobacterales</taxon>
        <taxon>Morganellaceae</taxon>
        <taxon>Xenorhabdus</taxon>
    </lineage>
</organism>
<sequence>MVKEKLLNAKGLFLLFIDHTFVVGLLRYASQLVDIFGDAAVADDEKQVGIVDNPV</sequence>
<gene>
    <name evidence="2" type="ORF">Xbed_00011</name>
</gene>
<reference evidence="2 3" key="1">
    <citation type="submission" date="2017-01" db="EMBL/GenBank/DDBJ databases">
        <title>Deconstructing symbiosis and pathogenesis requirements using a combined genomic-metabolomic approach.</title>
        <authorList>
            <person name="Tobias N.J."/>
            <person name="Wolff H."/>
            <person name="Djahanschiri B."/>
            <person name="Ebersberger I."/>
            <person name="Bode H.B."/>
        </authorList>
    </citation>
    <scope>NUCLEOTIDE SEQUENCE [LARGE SCALE GENOMIC DNA]</scope>
    <source>
        <strain evidence="2 3">DSM 4764</strain>
    </source>
</reference>
<evidence type="ECO:0000313" key="2">
    <source>
        <dbReference type="EMBL" id="OTA21765.1"/>
    </source>
</evidence>
<evidence type="ECO:0000313" key="3">
    <source>
        <dbReference type="Proteomes" id="UP000194204"/>
    </source>
</evidence>
<protein>
    <submittedName>
        <fullName evidence="2">Uncharacterized protein</fullName>
    </submittedName>
</protein>
<proteinExistence type="predicted"/>
<dbReference type="RefSeq" id="WP_167371838.1">
    <property type="nucleotide sequence ID" value="NZ_CAWNHF010000001.1"/>
</dbReference>
<keyword evidence="3" id="KW-1185">Reference proteome</keyword>
<dbReference type="Proteomes" id="UP000194204">
    <property type="component" value="Unassembled WGS sequence"/>
</dbReference>
<feature type="transmembrane region" description="Helical" evidence="1">
    <location>
        <begin position="12"/>
        <end position="29"/>
    </location>
</feature>
<keyword evidence="1" id="KW-1133">Transmembrane helix</keyword>
<dbReference type="STRING" id="40578.Xbed_00011"/>
<keyword evidence="1" id="KW-0812">Transmembrane</keyword>
<accession>A0A1Y2SRT7</accession>
<evidence type="ECO:0000256" key="1">
    <source>
        <dbReference type="SAM" id="Phobius"/>
    </source>
</evidence>
<name>A0A1Y2SRT7_9GAMM</name>
<dbReference type="EMBL" id="MUBK01000001">
    <property type="protein sequence ID" value="OTA21765.1"/>
    <property type="molecule type" value="Genomic_DNA"/>
</dbReference>
<comment type="caution">
    <text evidence="2">The sequence shown here is derived from an EMBL/GenBank/DDBJ whole genome shotgun (WGS) entry which is preliminary data.</text>
</comment>